<dbReference type="EMBL" id="AAXW01000002">
    <property type="protein sequence ID" value="EAZ93375.1"/>
    <property type="molecule type" value="Genomic_DNA"/>
</dbReference>
<keyword evidence="2" id="KW-1185">Reference proteome</keyword>
<organism evidence="1 2">
    <name type="scientific">Crocosphaera chwakensis CCY0110</name>
    <dbReference type="NCBI Taxonomy" id="391612"/>
    <lineage>
        <taxon>Bacteria</taxon>
        <taxon>Bacillati</taxon>
        <taxon>Cyanobacteriota</taxon>
        <taxon>Cyanophyceae</taxon>
        <taxon>Oscillatoriophycideae</taxon>
        <taxon>Chroococcales</taxon>
        <taxon>Aphanothecaceae</taxon>
        <taxon>Crocosphaera</taxon>
        <taxon>Crocosphaera chwakensis</taxon>
    </lineage>
</organism>
<gene>
    <name evidence="1" type="ORF">CY0110_16307</name>
</gene>
<proteinExistence type="predicted"/>
<protein>
    <submittedName>
        <fullName evidence="1">Uncharacterized protein</fullName>
    </submittedName>
</protein>
<dbReference type="AlphaFoldDB" id="A3IHU3"/>
<comment type="caution">
    <text evidence="1">The sequence shown here is derived from an EMBL/GenBank/DDBJ whole genome shotgun (WGS) entry which is preliminary data.</text>
</comment>
<reference evidence="1 2" key="1">
    <citation type="submission" date="2007-03" db="EMBL/GenBank/DDBJ databases">
        <authorList>
            <person name="Stal L."/>
            <person name="Ferriera S."/>
            <person name="Johnson J."/>
            <person name="Kravitz S."/>
            <person name="Beeson K."/>
            <person name="Sutton G."/>
            <person name="Rogers Y.-H."/>
            <person name="Friedman R."/>
            <person name="Frazier M."/>
            <person name="Venter J.C."/>
        </authorList>
    </citation>
    <scope>NUCLEOTIDE SEQUENCE [LARGE SCALE GENOMIC DNA]</scope>
    <source>
        <strain evidence="1 2">CCY0110</strain>
    </source>
</reference>
<evidence type="ECO:0000313" key="2">
    <source>
        <dbReference type="Proteomes" id="UP000003781"/>
    </source>
</evidence>
<evidence type="ECO:0000313" key="1">
    <source>
        <dbReference type="EMBL" id="EAZ93375.1"/>
    </source>
</evidence>
<name>A3IHU3_9CHRO</name>
<dbReference type="Proteomes" id="UP000003781">
    <property type="component" value="Unassembled WGS sequence"/>
</dbReference>
<sequence>MIFQLPIHHIGIANNQHFQYLEQLE</sequence>
<accession>A3IHU3</accession>